<organism evidence="2 3">
    <name type="scientific">Peptoclostridium acidaminophilum DSM 3953</name>
    <dbReference type="NCBI Taxonomy" id="1286171"/>
    <lineage>
        <taxon>Bacteria</taxon>
        <taxon>Bacillati</taxon>
        <taxon>Bacillota</taxon>
        <taxon>Clostridia</taxon>
        <taxon>Peptostreptococcales</taxon>
        <taxon>Peptoclostridiaceae</taxon>
        <taxon>Peptoclostridium</taxon>
    </lineage>
</organism>
<proteinExistence type="predicted"/>
<dbReference type="PANTHER" id="PTHR34386:SF1">
    <property type="entry name" value="GLUTAREDOXIN-LIKE PROTEIN NRDH"/>
    <property type="match status" value="1"/>
</dbReference>
<dbReference type="InterPro" id="IPR051548">
    <property type="entry name" value="Grx-like_ET"/>
</dbReference>
<dbReference type="PROSITE" id="PS50404">
    <property type="entry name" value="GST_NTER"/>
    <property type="match status" value="1"/>
</dbReference>
<feature type="domain" description="GST N-terminal" evidence="1">
    <location>
        <begin position="2"/>
        <end position="75"/>
    </location>
</feature>
<gene>
    <name evidence="2" type="ORF">EAL2_c00450</name>
</gene>
<name>W8TGU2_PEPAC</name>
<dbReference type="STRING" id="1286171.EAL2_c00450"/>
<dbReference type="SUPFAM" id="SSF52833">
    <property type="entry name" value="Thioredoxin-like"/>
    <property type="match status" value="1"/>
</dbReference>
<evidence type="ECO:0000313" key="3">
    <source>
        <dbReference type="Proteomes" id="UP000019591"/>
    </source>
</evidence>
<dbReference type="Gene3D" id="3.40.30.10">
    <property type="entry name" value="Glutaredoxin"/>
    <property type="match status" value="1"/>
</dbReference>
<dbReference type="EMBL" id="CP007452">
    <property type="protein sequence ID" value="AHM55407.1"/>
    <property type="molecule type" value="Genomic_DNA"/>
</dbReference>
<dbReference type="GO" id="GO:0009055">
    <property type="term" value="F:electron transfer activity"/>
    <property type="evidence" value="ECO:0007669"/>
    <property type="project" value="TreeGrafter"/>
</dbReference>
<dbReference type="RefSeq" id="WP_025434459.1">
    <property type="nucleotide sequence ID" value="NZ_CP007452.1"/>
</dbReference>
<dbReference type="NCBIfam" id="TIGR02196">
    <property type="entry name" value="GlrX_YruB"/>
    <property type="match status" value="1"/>
</dbReference>
<dbReference type="OrthoDB" id="9795531at2"/>
<dbReference type="AlphaFoldDB" id="W8TGU2"/>
<dbReference type="Pfam" id="PF00462">
    <property type="entry name" value="Glutaredoxin"/>
    <property type="match status" value="1"/>
</dbReference>
<dbReference type="HOGENOM" id="CLU_026126_9_3_9"/>
<dbReference type="CDD" id="cd02976">
    <property type="entry name" value="NrdH"/>
    <property type="match status" value="1"/>
</dbReference>
<evidence type="ECO:0000259" key="1">
    <source>
        <dbReference type="PROSITE" id="PS50404"/>
    </source>
</evidence>
<dbReference type="eggNOG" id="COG0695">
    <property type="taxonomic scope" value="Bacteria"/>
</dbReference>
<dbReference type="InterPro" id="IPR011911">
    <property type="entry name" value="GlrX_YruB"/>
</dbReference>
<dbReference type="InterPro" id="IPR002109">
    <property type="entry name" value="Glutaredoxin"/>
</dbReference>
<dbReference type="PROSITE" id="PS51354">
    <property type="entry name" value="GLUTAREDOXIN_2"/>
    <property type="match status" value="1"/>
</dbReference>
<evidence type="ECO:0000313" key="2">
    <source>
        <dbReference type="EMBL" id="AHM55407.1"/>
    </source>
</evidence>
<keyword evidence="3" id="KW-1185">Reference proteome</keyword>
<dbReference type="InterPro" id="IPR036249">
    <property type="entry name" value="Thioredoxin-like_sf"/>
</dbReference>
<dbReference type="PATRIC" id="fig|1286171.3.peg.39"/>
<dbReference type="Proteomes" id="UP000019591">
    <property type="component" value="Chromosome"/>
</dbReference>
<accession>W8TGU2</accession>
<sequence>MKNVKIYTSDTCGYCHMAKEYFRENGIAFDERNVTKDVEAKKELMKMGYMSVPVIIIDGETIVGFDKQKIESLLK</sequence>
<reference evidence="2 3" key="1">
    <citation type="journal article" date="2014" name="Genome Announc.">
        <title>Complete Genome Sequence of Amino Acid-Utilizing Eubacterium acidaminophilum al-2 (DSM 3953).</title>
        <authorList>
            <person name="Poehlein A."/>
            <person name="Andreesen J.R."/>
            <person name="Daniel R."/>
        </authorList>
    </citation>
    <scope>NUCLEOTIDE SEQUENCE [LARGE SCALE GENOMIC DNA]</scope>
    <source>
        <strain evidence="2 3">DSM 3953</strain>
    </source>
</reference>
<dbReference type="InterPro" id="IPR004045">
    <property type="entry name" value="Glutathione_S-Trfase_N"/>
</dbReference>
<protein>
    <submittedName>
        <fullName evidence="2">Glutaredoxin</fullName>
    </submittedName>
</protein>
<dbReference type="PANTHER" id="PTHR34386">
    <property type="entry name" value="GLUTAREDOXIN"/>
    <property type="match status" value="1"/>
</dbReference>
<dbReference type="KEGG" id="eac:EAL2_c00450"/>
<dbReference type="GO" id="GO:0045454">
    <property type="term" value="P:cell redox homeostasis"/>
    <property type="evidence" value="ECO:0007669"/>
    <property type="project" value="TreeGrafter"/>
</dbReference>